<protein>
    <submittedName>
        <fullName evidence="2">Surface protein Lk90-like protein</fullName>
    </submittedName>
</protein>
<name>A0A0B8QQ64_9VIBR</name>
<reference evidence="2 3" key="2">
    <citation type="submission" date="2015-01" db="EMBL/GenBank/DDBJ databases">
        <authorList>
            <consortium name="NBRP consortium"/>
            <person name="Sawabe T."/>
            <person name="Meirelles P."/>
            <person name="Feng G."/>
            <person name="Sayaka M."/>
            <person name="Hattori M."/>
            <person name="Ohkuma M."/>
        </authorList>
    </citation>
    <scope>NUCLEOTIDE SEQUENCE [LARGE SCALE GENOMIC DNA]</scope>
    <source>
        <strain evidence="3">JCM 19241</strain>
    </source>
</reference>
<dbReference type="InterPro" id="IPR003343">
    <property type="entry name" value="Big_2"/>
</dbReference>
<evidence type="ECO:0000313" key="3">
    <source>
        <dbReference type="Proteomes" id="UP000031666"/>
    </source>
</evidence>
<dbReference type="Gene3D" id="2.60.40.1080">
    <property type="match status" value="2"/>
</dbReference>
<dbReference type="AlphaFoldDB" id="A0A0B8QQ64"/>
<accession>A0A0B8QQ64</accession>
<feature type="domain" description="BIG2" evidence="1">
    <location>
        <begin position="222"/>
        <end position="304"/>
    </location>
</feature>
<dbReference type="EMBL" id="BBSC01000007">
    <property type="protein sequence ID" value="GAM77113.1"/>
    <property type="molecule type" value="Genomic_DNA"/>
</dbReference>
<evidence type="ECO:0000313" key="2">
    <source>
        <dbReference type="EMBL" id="GAM77113.1"/>
    </source>
</evidence>
<sequence length="385" mass="42326">MDVKILAELETAAEHLGLNYSIQFKGFNGNAIEKSTEGQLVAIYINDDTGEEVNVTSEVEWSSTSDDTQIINGVLTATGNATHTTVSARYLNAYSSNQIEVEFLTSDGGFTNFNIQPGLYHIEQGGQLQYISYVEFDYQGQRFKQDVTTSSTWSTQVIAGENQVVICNIDSQHEVCEGKTTGLVISDALSTAEQSTAIIDASYESFDTSQQEDTLYISDEPPYENLEITLSGDDTMYIGQTQQLHAVVTDKENKTQDVTSQILWHSVNPDIVSVNDEGLIYAHSDGTVSIEARISDSVADSVSITVLDHQIVSIDVEGPLELTLPENMRSNETYQVTALYEDGNELPLTSGVTYTSTDYHVAKALSEGQAQNFIFKLVKKLAQLR</sequence>
<organism evidence="2 3">
    <name type="scientific">Vibrio ishigakensis</name>
    <dbReference type="NCBI Taxonomy" id="1481914"/>
    <lineage>
        <taxon>Bacteria</taxon>
        <taxon>Pseudomonadati</taxon>
        <taxon>Pseudomonadota</taxon>
        <taxon>Gammaproteobacteria</taxon>
        <taxon>Vibrionales</taxon>
        <taxon>Vibrionaceae</taxon>
        <taxon>Vibrio</taxon>
    </lineage>
</organism>
<dbReference type="InterPro" id="IPR008964">
    <property type="entry name" value="Invasin/intimin_cell_adhesion"/>
</dbReference>
<gene>
    <name evidence="2" type="ORF">JCM19241_6009</name>
</gene>
<comment type="caution">
    <text evidence="2">The sequence shown here is derived from an EMBL/GenBank/DDBJ whole genome shotgun (WGS) entry which is preliminary data.</text>
</comment>
<dbReference type="SUPFAM" id="SSF49373">
    <property type="entry name" value="Invasin/intimin cell-adhesion fragments"/>
    <property type="match status" value="1"/>
</dbReference>
<proteinExistence type="predicted"/>
<dbReference type="Proteomes" id="UP000031666">
    <property type="component" value="Unassembled WGS sequence"/>
</dbReference>
<dbReference type="SMART" id="SM00635">
    <property type="entry name" value="BID_2"/>
    <property type="match status" value="1"/>
</dbReference>
<evidence type="ECO:0000259" key="1">
    <source>
        <dbReference type="SMART" id="SM00635"/>
    </source>
</evidence>
<dbReference type="Pfam" id="PF02368">
    <property type="entry name" value="Big_2"/>
    <property type="match status" value="1"/>
</dbReference>
<reference evidence="2 3" key="1">
    <citation type="submission" date="2015-01" db="EMBL/GenBank/DDBJ databases">
        <title>Vibrio sp. C94 JCM 19241 whole genome shotgun sequence.</title>
        <authorList>
            <person name="Sawabe T."/>
            <person name="Meirelles P."/>
            <person name="Feng G."/>
            <person name="Sayaka M."/>
            <person name="Hattori M."/>
            <person name="Ohkuma M."/>
        </authorList>
    </citation>
    <scope>NUCLEOTIDE SEQUENCE [LARGE SCALE GENOMIC DNA]</scope>
    <source>
        <strain evidence="3">JCM 19241</strain>
    </source>
</reference>